<feature type="transmembrane region" description="Helical" evidence="2">
    <location>
        <begin position="55"/>
        <end position="80"/>
    </location>
</feature>
<dbReference type="InterPro" id="IPR035986">
    <property type="entry name" value="PKD_dom_sf"/>
</dbReference>
<dbReference type="InterPro" id="IPR013783">
    <property type="entry name" value="Ig-like_fold"/>
</dbReference>
<dbReference type="PROSITE" id="PS50093">
    <property type="entry name" value="PKD"/>
    <property type="match status" value="1"/>
</dbReference>
<feature type="region of interest" description="Disordered" evidence="1">
    <location>
        <begin position="185"/>
        <end position="207"/>
    </location>
</feature>
<dbReference type="InterPro" id="IPR012859">
    <property type="entry name" value="Pilin_N_archaeal"/>
</dbReference>
<dbReference type="CDD" id="cd00146">
    <property type="entry name" value="PKD"/>
    <property type="match status" value="1"/>
</dbReference>
<evidence type="ECO:0000313" key="5">
    <source>
        <dbReference type="Proteomes" id="UP000185744"/>
    </source>
</evidence>
<accession>A0A1Q6DTU0</accession>
<feature type="region of interest" description="Disordered" evidence="1">
    <location>
        <begin position="464"/>
        <end position="547"/>
    </location>
</feature>
<dbReference type="InParanoid" id="A0A1Q6DTU0"/>
<dbReference type="Pfam" id="PF07790">
    <property type="entry name" value="Pilin_N"/>
    <property type="match status" value="1"/>
</dbReference>
<dbReference type="Gene3D" id="2.60.40.10">
    <property type="entry name" value="Immunoglobulins"/>
    <property type="match status" value="2"/>
</dbReference>
<feature type="compositionally biased region" description="Polar residues" evidence="1">
    <location>
        <begin position="521"/>
        <end position="541"/>
    </location>
</feature>
<dbReference type="PANTHER" id="PTHR38138:SF1">
    <property type="entry name" value="ARCHAEAL TYPE IV PILIN N-TERMINAL DOMAIN-CONTAINING PROTEIN"/>
    <property type="match status" value="1"/>
</dbReference>
<feature type="compositionally biased region" description="Low complexity" evidence="1">
    <location>
        <begin position="188"/>
        <end position="199"/>
    </location>
</feature>
<dbReference type="PANTHER" id="PTHR38138">
    <property type="entry name" value="VNG6441H"/>
    <property type="match status" value="1"/>
</dbReference>
<dbReference type="AlphaFoldDB" id="A0A1Q6DTU0"/>
<dbReference type="InterPro" id="IPR000601">
    <property type="entry name" value="PKD_dom"/>
</dbReference>
<reference evidence="4" key="1">
    <citation type="submission" date="2016-12" db="EMBL/GenBank/DDBJ databases">
        <title>Discovery of methanogenic haloarchaea.</title>
        <authorList>
            <person name="Sorokin D.Y."/>
            <person name="Makarova K.S."/>
            <person name="Abbas B."/>
            <person name="Ferrer M."/>
            <person name="Golyshin P.N."/>
        </authorList>
    </citation>
    <scope>NUCLEOTIDE SEQUENCE [LARGE SCALE GENOMIC DNA]</scope>
    <source>
        <strain evidence="4">HMET1</strain>
    </source>
</reference>
<dbReference type="InterPro" id="IPR022409">
    <property type="entry name" value="PKD/Chitinase_dom"/>
</dbReference>
<evidence type="ECO:0000313" key="4">
    <source>
        <dbReference type="EMBL" id="OKY77781.1"/>
    </source>
</evidence>
<protein>
    <submittedName>
        <fullName evidence="4">Pilin/Flagellin PilA family</fullName>
    </submittedName>
</protein>
<keyword evidence="2" id="KW-1133">Transmembrane helix</keyword>
<name>A0A1Q6DTU0_METT1</name>
<proteinExistence type="predicted"/>
<dbReference type="SMART" id="SM00089">
    <property type="entry name" value="PKD"/>
    <property type="match status" value="2"/>
</dbReference>
<gene>
    <name evidence="4" type="ORF">BTN85_0250</name>
</gene>
<sequence length="584" mass="63798">MSLGLSVKLGFWGNLFFYWLGFLFLWGYSYFVYWFVFVGWFSLGFSDFFEDRDGVSPVIGVVLLVAITVIMATIVAGFVFEVIQEPNNSPLVELSIKGVDDRDNTFYIKHVTGDSIADVSSNLILYCQNSKLNENATLTVSGNNQDLDPGETLKVKVTNSTETGQIIIVEDSSNTILKATNNKFKYHQNQPPKTTNPTPSHKETDVSTNTDLAVKVTDPNNNKINTSFYWKDGTLIEEVEDVDSGSKAITSNLNLQLGKTYSWYAVADNGQETNKSNTWNFTTTTKETNQIPETTDPIPEDQTVDVSTDTGLGVDISDADGDSMNLTIKWASNGTIIKKWMNIDNGTYSTNNLSLRHDTSYDWTVNVTDGRADTSSTYTFTTIANTEPSANFTNTTLGLTVDVNASSSSDQDGNIQTYEWNWTNNETYESTGKTASHTYDSGGEYNITLRVTDDDGATDTTTETVTVQETDGKGNQAPKADAGNNNSYSANNDIELDGSGSNDPDGDLEGYLWEIIDNGEGTWNSDPNISNPSNETATLNTGKPHGTTDITITIKLTVTDDDGATDTDTIEITVEGKGGSNSNN</sequence>
<dbReference type="NCBIfam" id="TIGR02537">
    <property type="entry name" value="arch_flag_Nterm"/>
    <property type="match status" value="1"/>
</dbReference>
<dbReference type="Pfam" id="PF22352">
    <property type="entry name" value="K319L-like_PKD"/>
    <property type="match status" value="1"/>
</dbReference>
<dbReference type="EMBL" id="MSDW01000001">
    <property type="protein sequence ID" value="OKY77781.1"/>
    <property type="molecule type" value="Genomic_DNA"/>
</dbReference>
<feature type="compositionally biased region" description="Polar residues" evidence="1">
    <location>
        <begin position="483"/>
        <end position="492"/>
    </location>
</feature>
<evidence type="ECO:0000256" key="1">
    <source>
        <dbReference type="SAM" id="MobiDB-lite"/>
    </source>
</evidence>
<dbReference type="InterPro" id="IPR013373">
    <property type="entry name" value="Flagellin/pilin_N_arc"/>
</dbReference>
<organism evidence="4 5">
    <name type="scientific">Methanohalarchaeum thermophilum</name>
    <dbReference type="NCBI Taxonomy" id="1903181"/>
    <lineage>
        <taxon>Archaea</taxon>
        <taxon>Methanobacteriati</taxon>
        <taxon>Methanobacteriota</taxon>
        <taxon>Methanonatronarchaeia</taxon>
        <taxon>Methanonatronarchaeales</taxon>
        <taxon>Methanonatronarchaeaceae</taxon>
        <taxon>Candidatus Methanohalarchaeum</taxon>
    </lineage>
</organism>
<dbReference type="Proteomes" id="UP000185744">
    <property type="component" value="Unassembled WGS sequence"/>
</dbReference>
<keyword evidence="5" id="KW-1185">Reference proteome</keyword>
<feature type="transmembrane region" description="Helical" evidence="2">
    <location>
        <begin position="16"/>
        <end position="43"/>
    </location>
</feature>
<evidence type="ECO:0000256" key="2">
    <source>
        <dbReference type="SAM" id="Phobius"/>
    </source>
</evidence>
<feature type="domain" description="PKD" evidence="3">
    <location>
        <begin position="388"/>
        <end position="474"/>
    </location>
</feature>
<keyword evidence="2" id="KW-0812">Transmembrane</keyword>
<comment type="caution">
    <text evidence="4">The sequence shown here is derived from an EMBL/GenBank/DDBJ whole genome shotgun (WGS) entry which is preliminary data.</text>
</comment>
<dbReference type="Pfam" id="PF18911">
    <property type="entry name" value="PKD_4"/>
    <property type="match status" value="1"/>
</dbReference>
<dbReference type="SUPFAM" id="SSF49299">
    <property type="entry name" value="PKD domain"/>
    <property type="match status" value="2"/>
</dbReference>
<evidence type="ECO:0000259" key="3">
    <source>
        <dbReference type="PROSITE" id="PS50093"/>
    </source>
</evidence>
<keyword evidence="2" id="KW-0472">Membrane</keyword>